<proteinExistence type="predicted"/>
<name>A0ABU6HLJ9_9RHOB</name>
<dbReference type="CDD" id="cd04301">
    <property type="entry name" value="NAT_SF"/>
    <property type="match status" value="1"/>
</dbReference>
<dbReference type="PANTHER" id="PTHR43877:SF2">
    <property type="entry name" value="AMINOALKYLPHOSPHONATE N-ACETYLTRANSFERASE-RELATED"/>
    <property type="match status" value="1"/>
</dbReference>
<dbReference type="Pfam" id="PF00583">
    <property type="entry name" value="Acetyltransf_1"/>
    <property type="match status" value="1"/>
</dbReference>
<gene>
    <name evidence="4" type="ORF">VK792_15600</name>
</gene>
<dbReference type="PANTHER" id="PTHR43877">
    <property type="entry name" value="AMINOALKYLPHOSPHONATE N-ACETYLTRANSFERASE-RELATED-RELATED"/>
    <property type="match status" value="1"/>
</dbReference>
<evidence type="ECO:0000256" key="2">
    <source>
        <dbReference type="ARBA" id="ARBA00023315"/>
    </source>
</evidence>
<dbReference type="InterPro" id="IPR016181">
    <property type="entry name" value="Acyl_CoA_acyltransferase"/>
</dbReference>
<dbReference type="PROSITE" id="PS51186">
    <property type="entry name" value="GNAT"/>
    <property type="match status" value="1"/>
</dbReference>
<dbReference type="Gene3D" id="3.40.630.30">
    <property type="match status" value="1"/>
</dbReference>
<dbReference type="GO" id="GO:0016746">
    <property type="term" value="F:acyltransferase activity"/>
    <property type="evidence" value="ECO:0007669"/>
    <property type="project" value="UniProtKB-KW"/>
</dbReference>
<dbReference type="EC" id="2.3.1.-" evidence="4"/>
<keyword evidence="2 4" id="KW-0012">Acyltransferase</keyword>
<accession>A0ABU6HLJ9</accession>
<dbReference type="EMBL" id="JAYLLH010000027">
    <property type="protein sequence ID" value="MEC3862716.1"/>
    <property type="molecule type" value="Genomic_DNA"/>
</dbReference>
<evidence type="ECO:0000313" key="5">
    <source>
        <dbReference type="Proteomes" id="UP001348149"/>
    </source>
</evidence>
<dbReference type="InterPro" id="IPR000182">
    <property type="entry name" value="GNAT_dom"/>
</dbReference>
<evidence type="ECO:0000256" key="1">
    <source>
        <dbReference type="ARBA" id="ARBA00022679"/>
    </source>
</evidence>
<keyword evidence="5" id="KW-1185">Reference proteome</keyword>
<keyword evidence="1 4" id="KW-0808">Transferase</keyword>
<dbReference type="Proteomes" id="UP001348149">
    <property type="component" value="Unassembled WGS sequence"/>
</dbReference>
<dbReference type="SUPFAM" id="SSF55729">
    <property type="entry name" value="Acyl-CoA N-acyltransferases (Nat)"/>
    <property type="match status" value="1"/>
</dbReference>
<evidence type="ECO:0000313" key="4">
    <source>
        <dbReference type="EMBL" id="MEC3862716.1"/>
    </source>
</evidence>
<dbReference type="NCBIfam" id="NF002959">
    <property type="entry name" value="PRK03624.1"/>
    <property type="match status" value="1"/>
</dbReference>
<protein>
    <submittedName>
        <fullName evidence="4">GNAT family acetyltransferase</fullName>
        <ecNumber evidence="4">2.3.1.-</ecNumber>
    </submittedName>
</protein>
<organism evidence="4 5">
    <name type="scientific">Mesobacterium hydrothermale</name>
    <dbReference type="NCBI Taxonomy" id="3111907"/>
    <lineage>
        <taxon>Bacteria</taxon>
        <taxon>Pseudomonadati</taxon>
        <taxon>Pseudomonadota</taxon>
        <taxon>Alphaproteobacteria</taxon>
        <taxon>Rhodobacterales</taxon>
        <taxon>Roseobacteraceae</taxon>
        <taxon>Mesobacterium</taxon>
    </lineage>
</organism>
<dbReference type="InterPro" id="IPR050832">
    <property type="entry name" value="Bact_Acetyltransf"/>
</dbReference>
<feature type="domain" description="N-acetyltransferase" evidence="3">
    <location>
        <begin position="4"/>
        <end position="148"/>
    </location>
</feature>
<comment type="caution">
    <text evidence="4">The sequence shown here is derived from an EMBL/GenBank/DDBJ whole genome shotgun (WGS) entry which is preliminary data.</text>
</comment>
<sequence length="153" mass="17083">MTPPEFLPITDADVPGAIALWERCGTLRPWNPPEQDIADYRAHPTSDMLVAHDTGRVVATVGVGHDGHRGFVYYVATDPDMRGRGLGRAAMDAAEAWLAARGVKKLQLLVRETNLPVIGFYQRLGYEDGQCRLMQKWLDPERDRLFREATGGH</sequence>
<reference evidence="4 5" key="1">
    <citation type="submission" date="2024-01" db="EMBL/GenBank/DDBJ databases">
        <title>Mesobacterium rodlantinim sp. nov., isolated from shallow sea hydrothermal systems off Kueishantao Island.</title>
        <authorList>
            <person name="Su Z."/>
            <person name="Tang K."/>
        </authorList>
    </citation>
    <scope>NUCLEOTIDE SEQUENCE [LARGE SCALE GENOMIC DNA]</scope>
    <source>
        <strain evidence="4 5">TK19101</strain>
    </source>
</reference>
<evidence type="ECO:0000259" key="3">
    <source>
        <dbReference type="PROSITE" id="PS51186"/>
    </source>
</evidence>